<feature type="domain" description="FAD-binding" evidence="6">
    <location>
        <begin position="363"/>
        <end position="610"/>
    </location>
</feature>
<sequence>MFENVFPFQHTHQAQPRLRDATSFSQSSAAAASSNIIDIRSHPEKTEDTLRVSIQESLDKITSAQGNEAGAEMPSLLLWDEQGLRYFEDVTYSPSYYLTNEEIGLLEKNKYQIAGRIVSGSMLVELGSGNLRKIKILLEALDELGRDVDYFALDVSLPELQRTLALVPPGHFNHVRCFGLLGTYDDGREWLNKPEIQSRPKTLLSLGSTLGSFQRDEVADFLKSFSAPDSASGKSPSFLIGLDGCKDPDRVFRAYNDPEGVNHRFVKIGLYRANQILGYDAFDLDHWHVKGIWEAQYGRHSQYYYPDTDVSLGDRDEMKSVPAGKSILGVQSYKYDVNDQNELADRAGLDITDSWSSGQGYSAGPAGLMAACWAAQYSMTTRIIDQKPSRTRTGHADGLQSRTLEIMDSFGFVDQILRQAVVAAEMCYWGRVDKESGNIKREKRTSLQPDNLSRFGQVLLNQGLIEDVLIQYINGLGRAKVEWQKRAEMLDVSSNDSEYPVMIKVKNLADPNQNAETISARYIVACDGSRGWTREQLHVPMETHSESTWGVIDIVPITNFPDVRQSCAIKSDTHGSIMTAPRENRLLRLYIQLKGNDELEQVARQRTEESPRALVIIAERAMKPYYLRIFLAGDAAHTHSPMAGQGMNISMQDTYNLIWKLGSVMTQHASPAILDTYESERQPVARTLMELDKRILSAYQQADPKGEGVDEVRQQYSGFMSGTGVVYEPSILIARSDAKYRIARSGIKDVHVGMRLACFEKTVKNQADGSTKHLLSLLRSTGVWRLLVFAGDLRQEEQLEKLNDLANSLSTRNVLQKLSSSIESFLIHASPRDHIDFFDIPEMFRPFDETFGWDYGRIFSDSEESPTINEVNHISGRVFEKGATEFVILCRPDQHVAWIGGFDKLNELERKLSTIFNV</sequence>
<dbReference type="Pfam" id="PF07976">
    <property type="entry name" value="Phe_hydrox_dim"/>
    <property type="match status" value="1"/>
</dbReference>
<dbReference type="RefSeq" id="XP_040736411.1">
    <property type="nucleotide sequence ID" value="XM_040880655.1"/>
</dbReference>
<dbReference type="EMBL" id="MIKG01000017">
    <property type="protein sequence ID" value="RAO71896.1"/>
    <property type="molecule type" value="Genomic_DNA"/>
</dbReference>
<evidence type="ECO:0000313" key="9">
    <source>
        <dbReference type="EMBL" id="RAO71896.1"/>
    </source>
</evidence>
<dbReference type="GO" id="GO:0016709">
    <property type="term" value="F:oxidoreductase activity, acting on paired donors, with incorporation or reduction of molecular oxygen, NAD(P)H as one donor, and incorporation of one atom of oxygen"/>
    <property type="evidence" value="ECO:0007669"/>
    <property type="project" value="UniProtKB-ARBA"/>
</dbReference>
<dbReference type="PRINTS" id="PR00420">
    <property type="entry name" value="RNGMNOXGNASE"/>
</dbReference>
<dbReference type="InterPro" id="IPR019257">
    <property type="entry name" value="MeTrfase_dom"/>
</dbReference>
<proteinExistence type="inferred from homology"/>
<comment type="caution">
    <text evidence="9">The sequence shown here is derived from an EMBL/GenBank/DDBJ whole genome shotgun (WGS) entry which is preliminary data.</text>
</comment>
<feature type="domain" description="FAD-binding" evidence="6">
    <location>
        <begin position="628"/>
        <end position="690"/>
    </location>
</feature>
<dbReference type="InterPro" id="IPR012941">
    <property type="entry name" value="Phe_hydrox_C_dim_dom"/>
</dbReference>
<keyword evidence="4" id="KW-0560">Oxidoreductase</keyword>
<dbReference type="GO" id="GO:0071949">
    <property type="term" value="F:FAD binding"/>
    <property type="evidence" value="ECO:0007669"/>
    <property type="project" value="InterPro"/>
</dbReference>
<dbReference type="Proteomes" id="UP000249363">
    <property type="component" value="Unassembled WGS sequence"/>
</dbReference>
<dbReference type="SUPFAM" id="SSF52833">
    <property type="entry name" value="Thioredoxin-like"/>
    <property type="match status" value="1"/>
</dbReference>
<dbReference type="InterPro" id="IPR050641">
    <property type="entry name" value="RIFMO-like"/>
</dbReference>
<dbReference type="Gene3D" id="3.40.30.20">
    <property type="match status" value="1"/>
</dbReference>
<dbReference type="NCBIfam" id="TIGR03439">
    <property type="entry name" value="methyl_EasF"/>
    <property type="match status" value="1"/>
</dbReference>
<keyword evidence="3" id="KW-0274">FAD</keyword>
<dbReference type="STRING" id="1196081.A0A364L7W7"/>
<evidence type="ECO:0000259" key="7">
    <source>
        <dbReference type="Pfam" id="PF07976"/>
    </source>
</evidence>
<feature type="domain" description="Histidine-specific methyltransferase SAM-dependent" evidence="8">
    <location>
        <begin position="71"/>
        <end position="360"/>
    </location>
</feature>
<dbReference type="AlphaFoldDB" id="A0A364L7W7"/>
<evidence type="ECO:0000256" key="3">
    <source>
        <dbReference type="ARBA" id="ARBA00022827"/>
    </source>
</evidence>
<evidence type="ECO:0008006" key="11">
    <source>
        <dbReference type="Google" id="ProtNLM"/>
    </source>
</evidence>
<keyword evidence="2" id="KW-0285">Flavoprotein</keyword>
<dbReference type="GeneID" id="63797123"/>
<dbReference type="Gene3D" id="3.40.50.150">
    <property type="entry name" value="Vaccinia Virus protein VP39"/>
    <property type="match status" value="1"/>
</dbReference>
<evidence type="ECO:0000256" key="5">
    <source>
        <dbReference type="SAM" id="MobiDB-lite"/>
    </source>
</evidence>
<comment type="similarity">
    <text evidence="1">Belongs to the PheA/TfdB FAD monooxygenase family.</text>
</comment>
<dbReference type="InterPro" id="IPR036249">
    <property type="entry name" value="Thioredoxin-like_sf"/>
</dbReference>
<dbReference type="PANTHER" id="PTHR43004:SF20">
    <property type="entry name" value="2-MONOOXYGENASE, PUTATIVE (AFU_ORTHOLOGUE AFUA_1G13660)-RELATED"/>
    <property type="match status" value="1"/>
</dbReference>
<dbReference type="OrthoDB" id="1716816at2759"/>
<dbReference type="CDD" id="cd02979">
    <property type="entry name" value="PHOX_C"/>
    <property type="match status" value="1"/>
</dbReference>
<dbReference type="PANTHER" id="PTHR43004">
    <property type="entry name" value="TRK SYSTEM POTASSIUM UPTAKE PROTEIN"/>
    <property type="match status" value="1"/>
</dbReference>
<dbReference type="Pfam" id="PF10017">
    <property type="entry name" value="Methyltransf_33"/>
    <property type="match status" value="1"/>
</dbReference>
<evidence type="ECO:0000256" key="2">
    <source>
        <dbReference type="ARBA" id="ARBA00022630"/>
    </source>
</evidence>
<organism evidence="9 10">
    <name type="scientific">Talaromyces amestolkiae</name>
    <dbReference type="NCBI Taxonomy" id="1196081"/>
    <lineage>
        <taxon>Eukaryota</taxon>
        <taxon>Fungi</taxon>
        <taxon>Dikarya</taxon>
        <taxon>Ascomycota</taxon>
        <taxon>Pezizomycotina</taxon>
        <taxon>Eurotiomycetes</taxon>
        <taxon>Eurotiomycetidae</taxon>
        <taxon>Eurotiales</taxon>
        <taxon>Trichocomaceae</taxon>
        <taxon>Talaromyces</taxon>
        <taxon>Talaromyces sect. Talaromyces</taxon>
    </lineage>
</organism>
<gene>
    <name evidence="9" type="ORF">BHQ10_007908</name>
</gene>
<evidence type="ECO:0000259" key="6">
    <source>
        <dbReference type="Pfam" id="PF01494"/>
    </source>
</evidence>
<dbReference type="InterPro" id="IPR017805">
    <property type="entry name" value="SAM_MeTrfase_EasF-type_put"/>
</dbReference>
<dbReference type="Gene3D" id="3.30.9.10">
    <property type="entry name" value="D-Amino Acid Oxidase, subunit A, domain 2"/>
    <property type="match status" value="1"/>
</dbReference>
<evidence type="ECO:0000256" key="4">
    <source>
        <dbReference type="ARBA" id="ARBA00023002"/>
    </source>
</evidence>
<evidence type="ECO:0000313" key="10">
    <source>
        <dbReference type="Proteomes" id="UP000249363"/>
    </source>
</evidence>
<dbReference type="SUPFAM" id="SSF51905">
    <property type="entry name" value="FAD/NAD(P)-binding domain"/>
    <property type="match status" value="1"/>
</dbReference>
<reference evidence="9 10" key="1">
    <citation type="journal article" date="2017" name="Biotechnol. Biofuels">
        <title>Differential beta-glucosidase expression as a function of carbon source availability in Talaromyces amestolkiae: a genomic and proteomic approach.</title>
        <authorList>
            <person name="de Eugenio L.I."/>
            <person name="Mendez-Liter J.A."/>
            <person name="Nieto-Dominguez M."/>
            <person name="Alonso L."/>
            <person name="Gil-Munoz J."/>
            <person name="Barriuso J."/>
            <person name="Prieto A."/>
            <person name="Martinez M.J."/>
        </authorList>
    </citation>
    <scope>NUCLEOTIDE SEQUENCE [LARGE SCALE GENOMIC DNA]</scope>
    <source>
        <strain evidence="9 10">CIB</strain>
    </source>
</reference>
<feature type="region of interest" description="Disordered" evidence="5">
    <location>
        <begin position="1"/>
        <end position="24"/>
    </location>
</feature>
<dbReference type="InterPro" id="IPR036188">
    <property type="entry name" value="FAD/NAD-bd_sf"/>
</dbReference>
<feature type="domain" description="Phenol hydroxylase-like C-terminal dimerisation" evidence="7">
    <location>
        <begin position="725"/>
        <end position="910"/>
    </location>
</feature>
<dbReference type="Gene3D" id="3.50.50.60">
    <property type="entry name" value="FAD/NAD(P)-binding domain"/>
    <property type="match status" value="1"/>
</dbReference>
<name>A0A364L7W7_TALAM</name>
<protein>
    <recommendedName>
        <fullName evidence="11">FAD-binding domain-containing protein</fullName>
    </recommendedName>
</protein>
<dbReference type="InterPro" id="IPR029063">
    <property type="entry name" value="SAM-dependent_MTases_sf"/>
</dbReference>
<dbReference type="SUPFAM" id="SSF54373">
    <property type="entry name" value="FAD-linked reductases, C-terminal domain"/>
    <property type="match status" value="1"/>
</dbReference>
<dbReference type="InterPro" id="IPR002938">
    <property type="entry name" value="FAD-bd"/>
</dbReference>
<keyword evidence="10" id="KW-1185">Reference proteome</keyword>
<accession>A0A364L7W7</accession>
<dbReference type="InterPro" id="IPR038220">
    <property type="entry name" value="PHOX_C_sf"/>
</dbReference>
<evidence type="ECO:0000259" key="8">
    <source>
        <dbReference type="Pfam" id="PF10017"/>
    </source>
</evidence>
<dbReference type="Pfam" id="PF01494">
    <property type="entry name" value="FAD_binding_3"/>
    <property type="match status" value="2"/>
</dbReference>
<evidence type="ECO:0000256" key="1">
    <source>
        <dbReference type="ARBA" id="ARBA00007801"/>
    </source>
</evidence>